<dbReference type="RefSeq" id="XP_062712762.1">
    <property type="nucleotide sequence ID" value="XM_062856778.1"/>
</dbReference>
<dbReference type="InterPro" id="IPR001007">
    <property type="entry name" value="VWF_dom"/>
</dbReference>
<keyword evidence="1" id="KW-0812">Transmembrane</keyword>
<protein>
    <recommendedName>
        <fullName evidence="3">VWFC domain-containing protein</fullName>
    </recommendedName>
</protein>
<evidence type="ECO:0000313" key="4">
    <source>
        <dbReference type="EnsemblMetazoa" id="AALFPA23_019110.P28120"/>
    </source>
</evidence>
<dbReference type="RefSeq" id="XP_019556651.2">
    <property type="nucleotide sequence ID" value="XM_019701106.3"/>
</dbReference>
<dbReference type="GeneID" id="109425782"/>
<keyword evidence="1" id="KW-1133">Transmembrane helix</keyword>
<keyword evidence="5" id="KW-1185">Reference proteome</keyword>
<sequence>MKLIAFVCLLTVSLAGASTERAKCKDVACPAPEPCPDDSELKPVTKHYSNHVHHHLDSYAKDFTRTRRALAYGGRQRETIKIIPGAYDHHNRKRSIIITDDEMLLQHCCTQYECVCKPNYCDQECPANKIPANTTNPTEKFGVPGNCCVPCKDSYCMHNRKYRKHGDWWSDEECTTCTCEYGKVNCLTTLCKAPNCLKYKEIPGECCPVCDEDDTNFCAEDRHCSIHCRYGYQRQGDCDLCQCATPQTNGSMHTPGVHPEVKPAIENTTDSEGGTEDIVRKGPHQNNSYGVFIKQILIYLVSCLTALILIIGAVVCYCYRNNAKYDAVQV</sequence>
<dbReference type="EnsemblMetazoa" id="AALFPA23_019110.R28116">
    <property type="protein sequence ID" value="AALFPA23_019110.P28116"/>
    <property type="gene ID" value="AALFPA23_019110"/>
</dbReference>
<dbReference type="RefSeq" id="XP_029720454.1">
    <property type="nucleotide sequence ID" value="XM_029864594.2"/>
</dbReference>
<keyword evidence="1" id="KW-0472">Membrane</keyword>
<dbReference type="PANTHER" id="PTHR46439:SF1">
    <property type="entry name" value="CYSTEINE-RICH MOTOR NEURON 1 PROTEIN"/>
    <property type="match status" value="1"/>
</dbReference>
<dbReference type="InterPro" id="IPR052624">
    <property type="entry name" value="CRIM1"/>
</dbReference>
<dbReference type="RefSeq" id="XP_019556656.2">
    <property type="nucleotide sequence ID" value="XM_019701111.3"/>
</dbReference>
<dbReference type="Proteomes" id="UP000069940">
    <property type="component" value="Unassembled WGS sequence"/>
</dbReference>
<name>A0ABM1ZJM5_AEDAL</name>
<evidence type="ECO:0000256" key="1">
    <source>
        <dbReference type="SAM" id="Phobius"/>
    </source>
</evidence>
<dbReference type="EnsemblMetazoa" id="AALFPA23_019110.R28115">
    <property type="protein sequence ID" value="AALFPA23_019110.P28115"/>
    <property type="gene ID" value="AALFPA23_019110"/>
</dbReference>
<dbReference type="PROSITE" id="PS50184">
    <property type="entry name" value="VWFC_2"/>
    <property type="match status" value="1"/>
</dbReference>
<dbReference type="EnsemblMetazoa" id="AALFPA23_019110.R28121">
    <property type="protein sequence ID" value="AALFPA23_019110.P28121"/>
    <property type="gene ID" value="AALFPA23_019110"/>
</dbReference>
<proteinExistence type="predicted"/>
<organism evidence="4 5">
    <name type="scientific">Aedes albopictus</name>
    <name type="common">Asian tiger mosquito</name>
    <name type="synonym">Stegomyia albopicta</name>
    <dbReference type="NCBI Taxonomy" id="7160"/>
    <lineage>
        <taxon>Eukaryota</taxon>
        <taxon>Metazoa</taxon>
        <taxon>Ecdysozoa</taxon>
        <taxon>Arthropoda</taxon>
        <taxon>Hexapoda</taxon>
        <taxon>Insecta</taxon>
        <taxon>Pterygota</taxon>
        <taxon>Neoptera</taxon>
        <taxon>Endopterygota</taxon>
        <taxon>Diptera</taxon>
        <taxon>Nematocera</taxon>
        <taxon>Culicoidea</taxon>
        <taxon>Culicidae</taxon>
        <taxon>Culicinae</taxon>
        <taxon>Aedini</taxon>
        <taxon>Aedes</taxon>
        <taxon>Stegomyia</taxon>
    </lineage>
</organism>
<keyword evidence="2" id="KW-0732">Signal</keyword>
<dbReference type="SMART" id="SM00214">
    <property type="entry name" value="VWC"/>
    <property type="match status" value="1"/>
</dbReference>
<feature type="transmembrane region" description="Helical" evidence="1">
    <location>
        <begin position="296"/>
        <end position="319"/>
    </location>
</feature>
<dbReference type="EnsemblMetazoa" id="AALFPA23_019110.R28118">
    <property type="protein sequence ID" value="AALFPA23_019110.P28118"/>
    <property type="gene ID" value="AALFPA23_019110"/>
</dbReference>
<dbReference type="Pfam" id="PF23334">
    <property type="entry name" value="VWC2L_2nd"/>
    <property type="match status" value="1"/>
</dbReference>
<evidence type="ECO:0000259" key="3">
    <source>
        <dbReference type="PROSITE" id="PS50184"/>
    </source>
</evidence>
<reference evidence="4" key="2">
    <citation type="submission" date="2025-05" db="UniProtKB">
        <authorList>
            <consortium name="EnsemblMetazoa"/>
        </authorList>
    </citation>
    <scope>IDENTIFICATION</scope>
    <source>
        <strain evidence="4">Foshan</strain>
    </source>
</reference>
<evidence type="ECO:0000313" key="5">
    <source>
        <dbReference type="Proteomes" id="UP000069940"/>
    </source>
</evidence>
<feature type="domain" description="VWFC" evidence="3">
    <location>
        <begin position="154"/>
        <end position="211"/>
    </location>
</feature>
<feature type="signal peptide" evidence="2">
    <location>
        <begin position="1"/>
        <end position="17"/>
    </location>
</feature>
<dbReference type="EnsemblMetazoa" id="AALFPA23_019110.R28119">
    <property type="protein sequence ID" value="AALFPA23_019110.P28119"/>
    <property type="gene ID" value="AALFPA23_019110"/>
</dbReference>
<accession>A0ABM1ZJM5</accession>
<dbReference type="RefSeq" id="XP_019556655.2">
    <property type="nucleotide sequence ID" value="XM_019701110.3"/>
</dbReference>
<dbReference type="PROSITE" id="PS01208">
    <property type="entry name" value="VWFC_1"/>
    <property type="match status" value="1"/>
</dbReference>
<evidence type="ECO:0000256" key="2">
    <source>
        <dbReference type="SAM" id="SignalP"/>
    </source>
</evidence>
<dbReference type="Gene3D" id="6.20.200.20">
    <property type="match status" value="1"/>
</dbReference>
<feature type="chain" id="PRO_5045023647" description="VWFC domain-containing protein" evidence="2">
    <location>
        <begin position="18"/>
        <end position="330"/>
    </location>
</feature>
<reference evidence="5" key="1">
    <citation type="journal article" date="2015" name="Proc. Natl. Acad. Sci. U.S.A.">
        <title>Genome sequence of the Asian Tiger mosquito, Aedes albopictus, reveals insights into its biology, genetics, and evolution.</title>
        <authorList>
            <person name="Chen X.G."/>
            <person name="Jiang X."/>
            <person name="Gu J."/>
            <person name="Xu M."/>
            <person name="Wu Y."/>
            <person name="Deng Y."/>
            <person name="Zhang C."/>
            <person name="Bonizzoni M."/>
            <person name="Dermauw W."/>
            <person name="Vontas J."/>
            <person name="Armbruster P."/>
            <person name="Huang X."/>
            <person name="Yang Y."/>
            <person name="Zhang H."/>
            <person name="He W."/>
            <person name="Peng H."/>
            <person name="Liu Y."/>
            <person name="Wu K."/>
            <person name="Chen J."/>
            <person name="Lirakis M."/>
            <person name="Topalis P."/>
            <person name="Van Leeuwen T."/>
            <person name="Hall A.B."/>
            <person name="Jiang X."/>
            <person name="Thorpe C."/>
            <person name="Mueller R.L."/>
            <person name="Sun C."/>
            <person name="Waterhouse R.M."/>
            <person name="Yan G."/>
            <person name="Tu Z.J."/>
            <person name="Fang X."/>
            <person name="James A.A."/>
        </authorList>
    </citation>
    <scope>NUCLEOTIDE SEQUENCE [LARGE SCALE GENOMIC DNA]</scope>
    <source>
        <strain evidence="5">Foshan</strain>
    </source>
</reference>
<dbReference type="EnsemblMetazoa" id="AALFPA23_019110.R28120">
    <property type="protein sequence ID" value="AALFPA23_019110.P28120"/>
    <property type="gene ID" value="AALFPA23_019110"/>
</dbReference>
<dbReference type="RefSeq" id="XP_019556652.2">
    <property type="nucleotide sequence ID" value="XM_019701107.3"/>
</dbReference>
<dbReference type="PANTHER" id="PTHR46439">
    <property type="entry name" value="CYSTEINE-RICH MOTOR NEURON 1 PROTEIN"/>
    <property type="match status" value="1"/>
</dbReference>
<dbReference type="SUPFAM" id="SSF57603">
    <property type="entry name" value="FnI-like domain"/>
    <property type="match status" value="1"/>
</dbReference>